<proteinExistence type="inferred from homology"/>
<dbReference type="SUPFAM" id="SSF51445">
    <property type="entry name" value="(Trans)glycosidases"/>
    <property type="match status" value="1"/>
</dbReference>
<organism evidence="17 18">
    <name type="scientific">Coleophoma crateriformis</name>
    <dbReference type="NCBI Taxonomy" id="565419"/>
    <lineage>
        <taxon>Eukaryota</taxon>
        <taxon>Fungi</taxon>
        <taxon>Dikarya</taxon>
        <taxon>Ascomycota</taxon>
        <taxon>Pezizomycotina</taxon>
        <taxon>Leotiomycetes</taxon>
        <taxon>Helotiales</taxon>
        <taxon>Dermateaceae</taxon>
        <taxon>Coleophoma</taxon>
    </lineage>
</organism>
<accession>A0A3D8Q426</accession>
<dbReference type="EMBL" id="PDLN01000027">
    <property type="protein sequence ID" value="RDW56450.1"/>
    <property type="molecule type" value="Genomic_DNA"/>
</dbReference>
<dbReference type="Gene3D" id="3.20.20.80">
    <property type="entry name" value="Glycosidases"/>
    <property type="match status" value="1"/>
</dbReference>
<dbReference type="PANTHER" id="PTHR10357:SF215">
    <property type="entry name" value="ALPHA-AMYLASE 1"/>
    <property type="match status" value="1"/>
</dbReference>
<dbReference type="PRINTS" id="PR00110">
    <property type="entry name" value="ALPHAAMYLASE"/>
</dbReference>
<evidence type="ECO:0000256" key="13">
    <source>
        <dbReference type="RuleBase" id="RU003615"/>
    </source>
</evidence>
<dbReference type="Pfam" id="PF09260">
    <property type="entry name" value="A_amylase_dom_C"/>
    <property type="match status" value="1"/>
</dbReference>
<dbReference type="Pfam" id="PF00128">
    <property type="entry name" value="Alpha-amylase"/>
    <property type="match status" value="1"/>
</dbReference>
<dbReference type="FunFam" id="3.20.20.80:FF:000120">
    <property type="entry name" value="Alpha-amylase A"/>
    <property type="match status" value="1"/>
</dbReference>
<dbReference type="InterPro" id="IPR006047">
    <property type="entry name" value="GH13_cat_dom"/>
</dbReference>
<evidence type="ECO:0000313" key="17">
    <source>
        <dbReference type="EMBL" id="RDW56450.1"/>
    </source>
</evidence>
<evidence type="ECO:0000256" key="5">
    <source>
        <dbReference type="ARBA" id="ARBA00022723"/>
    </source>
</evidence>
<dbReference type="SMART" id="SM00642">
    <property type="entry name" value="Aamy"/>
    <property type="match status" value="1"/>
</dbReference>
<dbReference type="InterPro" id="IPR015340">
    <property type="entry name" value="A_amylase_C_dom"/>
</dbReference>
<comment type="similarity">
    <text evidence="3 13">Belongs to the glycosyl hydrolase 13 family.</text>
</comment>
<keyword evidence="7 14" id="KW-0378">Hydrolase</keyword>
<name>A0A3D8Q426_9HELO</name>
<evidence type="ECO:0000256" key="3">
    <source>
        <dbReference type="ARBA" id="ARBA00008061"/>
    </source>
</evidence>
<evidence type="ECO:0000256" key="9">
    <source>
        <dbReference type="ARBA" id="ARBA00023157"/>
    </source>
</evidence>
<comment type="cofactor">
    <cofactor evidence="2">
        <name>Ca(2+)</name>
        <dbReference type="ChEBI" id="CHEBI:29108"/>
    </cofactor>
</comment>
<dbReference type="Gene3D" id="2.60.40.1180">
    <property type="entry name" value="Golgi alpha-mannosidase II"/>
    <property type="match status" value="1"/>
</dbReference>
<gene>
    <name evidence="17" type="ORF">BP5796_13199</name>
</gene>
<feature type="region of interest" description="Disordered" evidence="15">
    <location>
        <begin position="543"/>
        <end position="575"/>
    </location>
</feature>
<keyword evidence="8" id="KW-0106">Calcium</keyword>
<dbReference type="AlphaFoldDB" id="A0A3D8Q426"/>
<keyword evidence="12 14" id="KW-0326">Glycosidase</keyword>
<dbReference type="EC" id="3.2.1.1" evidence="4 14"/>
<comment type="catalytic activity">
    <reaction evidence="1 14">
        <text>Endohydrolysis of (1-&gt;4)-alpha-D-glucosidic linkages in polysaccharides containing three or more (1-&gt;4)-alpha-linked D-glucose units.</text>
        <dbReference type="EC" id="3.2.1.1"/>
    </reaction>
</comment>
<sequence length="602" mass="66795">MPGAEAWKQRSIYQVLTDRFAVAGHGNGGPSCDYKNGKYCGGTWQGIISKLDYIQGMGFDAVWISPITKNIEDVTHYGVGYHGYWQEDIYSVNPHFGTADDLLALSDALHARGMYLMIDVVVNHMGSTHKVDFSRYTPFDNSSYYHSEAFISNYDDQTSCEQGWLGDGHVPLPDLDTENPTVVHTFHAWISSVVQRFRIDGLRIDTVKHVRKSFWPGFIRAAGVWSMGEVLSGAPDYLSSYQPYVGGLLDYGTFYPLKRAFNANGGSMYELTTLLSHDYRAKFADMQQLATFMENHDMPRFTHDTNSDITIVKSALCWTVLTDGIPIIYYGQEQSYSGDGDPGSRELMWTSEYKITPLYQFIALLNKIRKLSWNAGFGSNLTIALHTDVNIAVTQKGPLLMVLSNKGSNSKSRMIPVRTAFSNGTVLVNVLNGQSIIVKNTINITVVAGQPQLYLPLTLASHICSNILPPPQGSLSKFFSIFHFLTPTKNPSGTSLTTWSSGVQVNTRDILRSESPIAPGKILQPPANARSSPYSIFYTSSTKPQVTPAVTQPRIPWNSHPHPHPHSRPHSNTQSLISDVDTNEKIARLHTATSTDGRTNIP</sequence>
<dbReference type="InterPro" id="IPR006046">
    <property type="entry name" value="Alpha_amylase"/>
</dbReference>
<dbReference type="InterPro" id="IPR013780">
    <property type="entry name" value="Glyco_hydro_b"/>
</dbReference>
<keyword evidence="11 14" id="KW-0119">Carbohydrate metabolism</keyword>
<keyword evidence="6" id="KW-0732">Signal</keyword>
<dbReference type="OrthoDB" id="204980at2759"/>
<comment type="caution">
    <text evidence="17">The sequence shown here is derived from an EMBL/GenBank/DDBJ whole genome shotgun (WGS) entry which is preliminary data.</text>
</comment>
<evidence type="ECO:0000256" key="11">
    <source>
        <dbReference type="ARBA" id="ARBA00023277"/>
    </source>
</evidence>
<dbReference type="InterPro" id="IPR017853">
    <property type="entry name" value="GH"/>
</dbReference>
<dbReference type="SUPFAM" id="SSF51011">
    <property type="entry name" value="Glycosyl hydrolase domain"/>
    <property type="match status" value="1"/>
</dbReference>
<evidence type="ECO:0000256" key="7">
    <source>
        <dbReference type="ARBA" id="ARBA00022801"/>
    </source>
</evidence>
<evidence type="ECO:0000256" key="15">
    <source>
        <dbReference type="SAM" id="MobiDB-lite"/>
    </source>
</evidence>
<keyword evidence="5" id="KW-0479">Metal-binding</keyword>
<evidence type="ECO:0000259" key="16">
    <source>
        <dbReference type="SMART" id="SM00642"/>
    </source>
</evidence>
<protein>
    <recommendedName>
        <fullName evidence="4 14">Alpha-amylase</fullName>
        <ecNumber evidence="4 14">3.2.1.1</ecNumber>
    </recommendedName>
</protein>
<dbReference type="Proteomes" id="UP000256328">
    <property type="component" value="Unassembled WGS sequence"/>
</dbReference>
<evidence type="ECO:0000256" key="12">
    <source>
        <dbReference type="ARBA" id="ARBA00023295"/>
    </source>
</evidence>
<evidence type="ECO:0000256" key="6">
    <source>
        <dbReference type="ARBA" id="ARBA00022729"/>
    </source>
</evidence>
<evidence type="ECO:0000256" key="4">
    <source>
        <dbReference type="ARBA" id="ARBA00012595"/>
    </source>
</evidence>
<dbReference type="GO" id="GO:0016052">
    <property type="term" value="P:carbohydrate catabolic process"/>
    <property type="evidence" value="ECO:0007669"/>
    <property type="project" value="InterPro"/>
</dbReference>
<evidence type="ECO:0000256" key="1">
    <source>
        <dbReference type="ARBA" id="ARBA00000548"/>
    </source>
</evidence>
<evidence type="ECO:0000256" key="14">
    <source>
        <dbReference type="RuleBase" id="RU361134"/>
    </source>
</evidence>
<keyword evidence="18" id="KW-1185">Reference proteome</keyword>
<evidence type="ECO:0000256" key="2">
    <source>
        <dbReference type="ARBA" id="ARBA00001913"/>
    </source>
</evidence>
<reference evidence="17 18" key="1">
    <citation type="journal article" date="2018" name="IMA Fungus">
        <title>IMA Genome-F 9: Draft genome sequence of Annulohypoxylon stygium, Aspergillus mulundensis, Berkeleyomyces basicola (syn. Thielaviopsis basicola), Ceratocystis smalleyi, two Cercospora beticola strains, Coleophoma cylindrospora, Fusarium fracticaudum, Phialophora cf. hyalina, and Morchella septimelata.</title>
        <authorList>
            <person name="Wingfield B.D."/>
            <person name="Bills G.F."/>
            <person name="Dong Y."/>
            <person name="Huang W."/>
            <person name="Nel W.J."/>
            <person name="Swalarsk-Parry B.S."/>
            <person name="Vaghefi N."/>
            <person name="Wilken P.M."/>
            <person name="An Z."/>
            <person name="de Beer Z.W."/>
            <person name="De Vos L."/>
            <person name="Chen L."/>
            <person name="Duong T.A."/>
            <person name="Gao Y."/>
            <person name="Hammerbacher A."/>
            <person name="Kikkert J.R."/>
            <person name="Li Y."/>
            <person name="Li H."/>
            <person name="Li K."/>
            <person name="Li Q."/>
            <person name="Liu X."/>
            <person name="Ma X."/>
            <person name="Naidoo K."/>
            <person name="Pethybridge S.J."/>
            <person name="Sun J."/>
            <person name="Steenkamp E.T."/>
            <person name="van der Nest M.A."/>
            <person name="van Wyk S."/>
            <person name="Wingfield M.J."/>
            <person name="Xiong C."/>
            <person name="Yue Q."/>
            <person name="Zhang X."/>
        </authorList>
    </citation>
    <scope>NUCLEOTIDE SEQUENCE [LARGE SCALE GENOMIC DNA]</scope>
    <source>
        <strain evidence="17 18">BP5796</strain>
    </source>
</reference>
<dbReference type="CDD" id="cd11319">
    <property type="entry name" value="AmyAc_euk_AmyA"/>
    <property type="match status" value="1"/>
</dbReference>
<evidence type="ECO:0000256" key="8">
    <source>
        <dbReference type="ARBA" id="ARBA00022837"/>
    </source>
</evidence>
<evidence type="ECO:0000313" key="18">
    <source>
        <dbReference type="Proteomes" id="UP000256328"/>
    </source>
</evidence>
<dbReference type="GO" id="GO:0005509">
    <property type="term" value="F:calcium ion binding"/>
    <property type="evidence" value="ECO:0007669"/>
    <property type="project" value="InterPro"/>
</dbReference>
<keyword evidence="9" id="KW-1015">Disulfide bond</keyword>
<dbReference type="PANTHER" id="PTHR10357">
    <property type="entry name" value="ALPHA-AMYLASE FAMILY MEMBER"/>
    <property type="match status" value="1"/>
</dbReference>
<keyword evidence="10" id="KW-0325">Glycoprotein</keyword>
<dbReference type="GO" id="GO:0004556">
    <property type="term" value="F:alpha-amylase activity"/>
    <property type="evidence" value="ECO:0007669"/>
    <property type="project" value="UniProtKB-UniRule"/>
</dbReference>
<evidence type="ECO:0000256" key="10">
    <source>
        <dbReference type="ARBA" id="ARBA00023180"/>
    </source>
</evidence>
<feature type="domain" description="Glycosyl hydrolase family 13 catalytic" evidence="16">
    <location>
        <begin position="14"/>
        <end position="369"/>
    </location>
</feature>